<evidence type="ECO:0000256" key="1">
    <source>
        <dbReference type="SAM" id="SignalP"/>
    </source>
</evidence>
<dbReference type="Pfam" id="PF08239">
    <property type="entry name" value="SH3_3"/>
    <property type="match status" value="1"/>
</dbReference>
<feature type="chain" id="PRO_5012554379" evidence="1">
    <location>
        <begin position="19"/>
        <end position="216"/>
    </location>
</feature>
<dbReference type="Gene3D" id="2.30.30.40">
    <property type="entry name" value="SH3 Domains"/>
    <property type="match status" value="1"/>
</dbReference>
<protein>
    <submittedName>
        <fullName evidence="3">Bacterial SH3 domain protein</fullName>
    </submittedName>
</protein>
<feature type="domain" description="SH3b" evidence="2">
    <location>
        <begin position="45"/>
        <end position="97"/>
    </location>
</feature>
<dbReference type="EMBL" id="FWFZ01000004">
    <property type="protein sequence ID" value="SLN32982.1"/>
    <property type="molecule type" value="Genomic_DNA"/>
</dbReference>
<keyword evidence="1" id="KW-0732">Signal</keyword>
<proteinExistence type="predicted"/>
<evidence type="ECO:0000259" key="2">
    <source>
        <dbReference type="Pfam" id="PF08239"/>
    </source>
</evidence>
<dbReference type="RefSeq" id="WP_085878062.1">
    <property type="nucleotide sequence ID" value="NZ_FWFZ01000004.1"/>
</dbReference>
<feature type="signal peptide" evidence="1">
    <location>
        <begin position="1"/>
        <end position="18"/>
    </location>
</feature>
<dbReference type="Proteomes" id="UP000193900">
    <property type="component" value="Unassembled WGS sequence"/>
</dbReference>
<reference evidence="3 4" key="1">
    <citation type="submission" date="2017-03" db="EMBL/GenBank/DDBJ databases">
        <authorList>
            <person name="Afonso C.L."/>
            <person name="Miller P.J."/>
            <person name="Scott M.A."/>
            <person name="Spackman E."/>
            <person name="Goraichik I."/>
            <person name="Dimitrov K.M."/>
            <person name="Suarez D.L."/>
            <person name="Swayne D.E."/>
        </authorList>
    </citation>
    <scope>NUCLEOTIDE SEQUENCE [LARGE SCALE GENOMIC DNA]</scope>
    <source>
        <strain evidence="3 4">CECT 7023</strain>
    </source>
</reference>
<dbReference type="OrthoDB" id="5489750at2"/>
<gene>
    <name evidence="3" type="ORF">ROA7023_01168</name>
</gene>
<evidence type="ECO:0000313" key="3">
    <source>
        <dbReference type="EMBL" id="SLN32982.1"/>
    </source>
</evidence>
<sequence length="216" mass="22313">MIRLFALFLMLVPLAAPAQGLPPLLDVGGNGLPALFDVAGVAADDTLNVRSGPGTDSPVIGELAPDRQGVEIVSTDASGNWGLMNLEERAGWVSLAYMARQAGDWFASASTVAGCFGTEPFWGLTVSPGSWSFDIFGEPRFVAEPSPFTGPGAAGFDRAASAELSGDDGFAALVISPGICSDGMSDQLYGLEARLITTLSGMGTQLWSGCCTVTSR</sequence>
<dbReference type="InterPro" id="IPR003646">
    <property type="entry name" value="SH3-like_bac-type"/>
</dbReference>
<name>A0A1Y5S6C7_9RHOB</name>
<organism evidence="3 4">
    <name type="scientific">Roseisalinus antarcticus</name>
    <dbReference type="NCBI Taxonomy" id="254357"/>
    <lineage>
        <taxon>Bacteria</taxon>
        <taxon>Pseudomonadati</taxon>
        <taxon>Pseudomonadota</taxon>
        <taxon>Alphaproteobacteria</taxon>
        <taxon>Rhodobacterales</taxon>
        <taxon>Roseobacteraceae</taxon>
        <taxon>Roseisalinus</taxon>
    </lineage>
</organism>
<keyword evidence="4" id="KW-1185">Reference proteome</keyword>
<accession>A0A1Y5S6C7</accession>
<evidence type="ECO:0000313" key="4">
    <source>
        <dbReference type="Proteomes" id="UP000193900"/>
    </source>
</evidence>
<dbReference type="AlphaFoldDB" id="A0A1Y5S6C7"/>